<dbReference type="InterPro" id="IPR050361">
    <property type="entry name" value="MPP/UQCRC_Complex"/>
</dbReference>
<gene>
    <name evidence="7" type="ORF">KEU06_01980</name>
</gene>
<dbReference type="InterPro" id="IPR011765">
    <property type="entry name" value="Pept_M16_N"/>
</dbReference>
<dbReference type="Proteomes" id="UP000680348">
    <property type="component" value="Unassembled WGS sequence"/>
</dbReference>
<dbReference type="GO" id="GO:0008237">
    <property type="term" value="F:metallopeptidase activity"/>
    <property type="evidence" value="ECO:0007669"/>
    <property type="project" value="UniProtKB-KW"/>
</dbReference>
<evidence type="ECO:0000259" key="6">
    <source>
        <dbReference type="Pfam" id="PF05193"/>
    </source>
</evidence>
<keyword evidence="2" id="KW-0482">Metalloprotease</keyword>
<dbReference type="Gene3D" id="3.30.830.10">
    <property type="entry name" value="Metalloenzyme, LuxS/M16 peptidase-like"/>
    <property type="match status" value="2"/>
</dbReference>
<evidence type="ECO:0000256" key="2">
    <source>
        <dbReference type="ARBA" id="ARBA00023049"/>
    </source>
</evidence>
<dbReference type="InterPro" id="IPR011249">
    <property type="entry name" value="Metalloenz_LuxS/M16"/>
</dbReference>
<reference evidence="7" key="1">
    <citation type="submission" date="2021-04" db="EMBL/GenBank/DDBJ databases">
        <title>Pseudaminobacter soli sp. nov., isolated from paddy soil contaminated by heavy metals.</title>
        <authorList>
            <person name="Zhang K."/>
        </authorList>
    </citation>
    <scope>NUCLEOTIDE SEQUENCE</scope>
    <source>
        <strain evidence="7">19-2017</strain>
    </source>
</reference>
<comment type="similarity">
    <text evidence="1">Belongs to the peptidase M16 family.</text>
</comment>
<keyword evidence="2" id="KW-0378">Hydrolase</keyword>
<feature type="region of interest" description="Disordered" evidence="3">
    <location>
        <begin position="247"/>
        <end position="267"/>
    </location>
</feature>
<feature type="domain" description="Peptidase M16 C-terminal" evidence="6">
    <location>
        <begin position="203"/>
        <end position="386"/>
    </location>
</feature>
<keyword evidence="8" id="KW-1185">Reference proteome</keyword>
<feature type="signal peptide" evidence="4">
    <location>
        <begin position="1"/>
        <end position="30"/>
    </location>
</feature>
<accession>A0A942DXU8</accession>
<evidence type="ECO:0000256" key="4">
    <source>
        <dbReference type="SAM" id="SignalP"/>
    </source>
</evidence>
<name>A0A942DXU8_9HYPH</name>
<keyword evidence="2" id="KW-0645">Protease</keyword>
<dbReference type="PANTHER" id="PTHR11851:SF49">
    <property type="entry name" value="MITOCHONDRIAL-PROCESSING PEPTIDASE SUBUNIT ALPHA"/>
    <property type="match status" value="1"/>
</dbReference>
<dbReference type="InterPro" id="IPR007863">
    <property type="entry name" value="Peptidase_M16_C"/>
</dbReference>
<sequence>MNYRLHSPRHFAAAALMLLLITFPTQFVQAEAAKQEPVANFVLDNGMEVVVIPDHRGPIVTHMVWYKVGSADEQPGKSGIAHFFEHLMFKGTKNHPSGELDAMVSSIGGELNAFTTYDYTAYHETVPPKALPTMMALEADRMRNLIIDDAVVATEREVIMEERRSRIDGDPQALLSEEVQPTLYRNHPYRQPVIGWMHEIEQLNSADAKAFYDRYYRPNNAVLVVAGDVTAESVRAMAEATYGKLERGEDLPPRVRPSEPPNDASRAVKMSDARVGIPSFGKYWLTPSRRTGDPGEAEALELLAEILGGGARSRLYQNLVVKDPVAAATGSQYDGDMLDETSFVVYGAPRSPEGLGDLEQRVESEIARIRRDGVSAEELERAKNRLVRSTVFAQDKPSRLAHIYGTALATGATVEDVQEWPERIRAVTAAKVQSTALKYLDPQRMVTSYLLPAAETPN</sequence>
<protein>
    <submittedName>
        <fullName evidence="7">Insulinase family protein</fullName>
    </submittedName>
</protein>
<keyword evidence="4" id="KW-0732">Signal</keyword>
<dbReference type="SUPFAM" id="SSF63411">
    <property type="entry name" value="LuxS/MPP-like metallohydrolase"/>
    <property type="match status" value="2"/>
</dbReference>
<dbReference type="AlphaFoldDB" id="A0A942DXU8"/>
<dbReference type="Pfam" id="PF05193">
    <property type="entry name" value="Peptidase_M16_C"/>
    <property type="match status" value="1"/>
</dbReference>
<evidence type="ECO:0000259" key="5">
    <source>
        <dbReference type="Pfam" id="PF00675"/>
    </source>
</evidence>
<evidence type="ECO:0000313" key="7">
    <source>
        <dbReference type="EMBL" id="MBS3647393.1"/>
    </source>
</evidence>
<evidence type="ECO:0000256" key="3">
    <source>
        <dbReference type="SAM" id="MobiDB-lite"/>
    </source>
</evidence>
<proteinExistence type="inferred from homology"/>
<feature type="chain" id="PRO_5037046513" evidence="4">
    <location>
        <begin position="31"/>
        <end position="458"/>
    </location>
</feature>
<feature type="domain" description="Peptidase M16 N-terminal" evidence="5">
    <location>
        <begin position="49"/>
        <end position="194"/>
    </location>
</feature>
<dbReference type="PANTHER" id="PTHR11851">
    <property type="entry name" value="METALLOPROTEASE"/>
    <property type="match status" value="1"/>
</dbReference>
<comment type="caution">
    <text evidence="7">The sequence shown here is derived from an EMBL/GenBank/DDBJ whole genome shotgun (WGS) entry which is preliminary data.</text>
</comment>
<organism evidence="7 8">
    <name type="scientific">Pseudaminobacter soli</name>
    <name type="common">ex Zhang et al. 2022</name>
    <dbReference type="NCBI Taxonomy" id="2831468"/>
    <lineage>
        <taxon>Bacteria</taxon>
        <taxon>Pseudomonadati</taxon>
        <taxon>Pseudomonadota</taxon>
        <taxon>Alphaproteobacteria</taxon>
        <taxon>Hyphomicrobiales</taxon>
        <taxon>Phyllobacteriaceae</taxon>
        <taxon>Pseudaminobacter</taxon>
    </lineage>
</organism>
<dbReference type="GO" id="GO:0046872">
    <property type="term" value="F:metal ion binding"/>
    <property type="evidence" value="ECO:0007669"/>
    <property type="project" value="InterPro"/>
</dbReference>
<dbReference type="RefSeq" id="WP_188252934.1">
    <property type="nucleotide sequence ID" value="NZ_JABVCF010000001.1"/>
</dbReference>
<dbReference type="EMBL" id="JAGWCR010000001">
    <property type="protein sequence ID" value="MBS3647393.1"/>
    <property type="molecule type" value="Genomic_DNA"/>
</dbReference>
<dbReference type="Pfam" id="PF00675">
    <property type="entry name" value="Peptidase_M16"/>
    <property type="match status" value="1"/>
</dbReference>
<evidence type="ECO:0000313" key="8">
    <source>
        <dbReference type="Proteomes" id="UP000680348"/>
    </source>
</evidence>
<feature type="compositionally biased region" description="Basic and acidic residues" evidence="3">
    <location>
        <begin position="247"/>
        <end position="257"/>
    </location>
</feature>
<evidence type="ECO:0000256" key="1">
    <source>
        <dbReference type="ARBA" id="ARBA00007261"/>
    </source>
</evidence>